<feature type="domain" description="Histidine kinase" evidence="8">
    <location>
        <begin position="54"/>
        <end position="266"/>
    </location>
</feature>
<keyword evidence="6 9" id="KW-0418">Kinase</keyword>
<evidence type="ECO:0000256" key="5">
    <source>
        <dbReference type="ARBA" id="ARBA00022679"/>
    </source>
</evidence>
<evidence type="ECO:0000256" key="6">
    <source>
        <dbReference type="ARBA" id="ARBA00022777"/>
    </source>
</evidence>
<keyword evidence="7" id="KW-0902">Two-component regulatory system</keyword>
<evidence type="ECO:0000313" key="10">
    <source>
        <dbReference type="Proteomes" id="UP000199659"/>
    </source>
</evidence>
<dbReference type="PANTHER" id="PTHR43711:SF26">
    <property type="entry name" value="SENSOR HISTIDINE KINASE RCSC"/>
    <property type="match status" value="1"/>
</dbReference>
<evidence type="ECO:0000256" key="2">
    <source>
        <dbReference type="ARBA" id="ARBA00004370"/>
    </source>
</evidence>
<dbReference type="Gene3D" id="3.30.565.10">
    <property type="entry name" value="Histidine kinase-like ATPase, C-terminal domain"/>
    <property type="match status" value="1"/>
</dbReference>
<evidence type="ECO:0000256" key="3">
    <source>
        <dbReference type="ARBA" id="ARBA00012438"/>
    </source>
</evidence>
<keyword evidence="5" id="KW-0808">Transferase</keyword>
<dbReference type="InterPro" id="IPR036097">
    <property type="entry name" value="HisK_dim/P_sf"/>
</dbReference>
<comment type="subcellular location">
    <subcellularLocation>
        <location evidence="2">Membrane</location>
    </subcellularLocation>
</comment>
<protein>
    <recommendedName>
        <fullName evidence="3">histidine kinase</fullName>
        <ecNumber evidence="3">2.7.13.3</ecNumber>
    </recommendedName>
</protein>
<evidence type="ECO:0000259" key="8">
    <source>
        <dbReference type="PROSITE" id="PS50109"/>
    </source>
</evidence>
<dbReference type="FunFam" id="3.30.565.10:FF:000006">
    <property type="entry name" value="Sensor histidine kinase WalK"/>
    <property type="match status" value="1"/>
</dbReference>
<dbReference type="InterPro" id="IPR003594">
    <property type="entry name" value="HATPase_dom"/>
</dbReference>
<reference evidence="9 10" key="1">
    <citation type="submission" date="2016-10" db="EMBL/GenBank/DDBJ databases">
        <authorList>
            <person name="de Groot N.N."/>
        </authorList>
    </citation>
    <scope>NUCLEOTIDE SEQUENCE [LARGE SCALE GENOMIC DNA]</scope>
    <source>
        <strain evidence="9 10">743A</strain>
    </source>
</reference>
<accession>A0A1I6J932</accession>
<dbReference type="InterPro" id="IPR005467">
    <property type="entry name" value="His_kinase_dom"/>
</dbReference>
<dbReference type="Pfam" id="PF00512">
    <property type="entry name" value="HisKA"/>
    <property type="match status" value="1"/>
</dbReference>
<evidence type="ECO:0000256" key="7">
    <source>
        <dbReference type="ARBA" id="ARBA00023012"/>
    </source>
</evidence>
<dbReference type="PROSITE" id="PS50109">
    <property type="entry name" value="HIS_KIN"/>
    <property type="match status" value="1"/>
</dbReference>
<dbReference type="SMART" id="SM00388">
    <property type="entry name" value="HisKA"/>
    <property type="match status" value="1"/>
</dbReference>
<dbReference type="CDD" id="cd00082">
    <property type="entry name" value="HisKA"/>
    <property type="match status" value="1"/>
</dbReference>
<dbReference type="SUPFAM" id="SSF47384">
    <property type="entry name" value="Homodimeric domain of signal transducing histidine kinase"/>
    <property type="match status" value="1"/>
</dbReference>
<evidence type="ECO:0000256" key="1">
    <source>
        <dbReference type="ARBA" id="ARBA00000085"/>
    </source>
</evidence>
<organism evidence="9 10">
    <name type="scientific">Anaeromicropila populeti</name>
    <dbReference type="NCBI Taxonomy" id="37658"/>
    <lineage>
        <taxon>Bacteria</taxon>
        <taxon>Bacillati</taxon>
        <taxon>Bacillota</taxon>
        <taxon>Clostridia</taxon>
        <taxon>Lachnospirales</taxon>
        <taxon>Lachnospiraceae</taxon>
        <taxon>Anaeromicropila</taxon>
    </lineage>
</organism>
<dbReference type="STRING" id="37658.SAMN05661086_01473"/>
<keyword evidence="10" id="KW-1185">Reference proteome</keyword>
<evidence type="ECO:0000256" key="4">
    <source>
        <dbReference type="ARBA" id="ARBA00022553"/>
    </source>
</evidence>
<dbReference type="InterPro" id="IPR036890">
    <property type="entry name" value="HATPase_C_sf"/>
</dbReference>
<dbReference type="SMART" id="SM00387">
    <property type="entry name" value="HATPase_c"/>
    <property type="match status" value="1"/>
</dbReference>
<dbReference type="Pfam" id="PF02518">
    <property type="entry name" value="HATPase_c"/>
    <property type="match status" value="1"/>
</dbReference>
<dbReference type="SUPFAM" id="SSF55874">
    <property type="entry name" value="ATPase domain of HSP90 chaperone/DNA topoisomerase II/histidine kinase"/>
    <property type="match status" value="1"/>
</dbReference>
<keyword evidence="4" id="KW-0597">Phosphoprotein</keyword>
<dbReference type="GO" id="GO:0016020">
    <property type="term" value="C:membrane"/>
    <property type="evidence" value="ECO:0007669"/>
    <property type="project" value="UniProtKB-SubCell"/>
</dbReference>
<dbReference type="Proteomes" id="UP000199659">
    <property type="component" value="Unassembled WGS sequence"/>
</dbReference>
<proteinExistence type="predicted"/>
<dbReference type="CDD" id="cd00075">
    <property type="entry name" value="HATPase"/>
    <property type="match status" value="1"/>
</dbReference>
<dbReference type="EMBL" id="FOYZ01000005">
    <property type="protein sequence ID" value="SFR75505.1"/>
    <property type="molecule type" value="Genomic_DNA"/>
</dbReference>
<dbReference type="InterPro" id="IPR004358">
    <property type="entry name" value="Sig_transdc_His_kin-like_C"/>
</dbReference>
<evidence type="ECO:0000313" key="9">
    <source>
        <dbReference type="EMBL" id="SFR75505.1"/>
    </source>
</evidence>
<dbReference type="PANTHER" id="PTHR43711">
    <property type="entry name" value="TWO-COMPONENT HISTIDINE KINASE"/>
    <property type="match status" value="1"/>
</dbReference>
<dbReference type="InterPro" id="IPR003661">
    <property type="entry name" value="HisK_dim/P_dom"/>
</dbReference>
<dbReference type="PRINTS" id="PR00344">
    <property type="entry name" value="BCTRLSENSOR"/>
</dbReference>
<comment type="catalytic activity">
    <reaction evidence="1">
        <text>ATP + protein L-histidine = ADP + protein N-phospho-L-histidine.</text>
        <dbReference type="EC" id="2.7.13.3"/>
    </reaction>
</comment>
<dbReference type="GO" id="GO:0000155">
    <property type="term" value="F:phosphorelay sensor kinase activity"/>
    <property type="evidence" value="ECO:0007669"/>
    <property type="project" value="InterPro"/>
</dbReference>
<dbReference type="InterPro" id="IPR050736">
    <property type="entry name" value="Sensor_HK_Regulatory"/>
</dbReference>
<name>A0A1I6J932_9FIRM</name>
<gene>
    <name evidence="9" type="ORF">SAMN05661086_01473</name>
</gene>
<dbReference type="AlphaFoldDB" id="A0A1I6J932"/>
<sequence length="266" mass="30087">MVRNATEGCFQEEEFTESRISKLESDMAEFFKRSSLSSKNLEAEHLNIKSLIADISHQTKTPISNIMLYSELLGEKNLPEDCQELVRQVTKQSEKLDFLIRSLVKTSRLESGIISINISRQNVMTVIQRVVDEIRANAEKKQIAVEFERREALFSQIDARWTEEAIYNIVDNAVKYTPHGGTIRITVSEYEMFVRIDIADNGMGIAEAEQANIFGRFYRSPNASGEEGVGIGLYLARQIVRAEGGYMKVISELGRGATFSVYLRKG</sequence>
<dbReference type="EC" id="2.7.13.3" evidence="3"/>
<dbReference type="Gene3D" id="1.10.287.130">
    <property type="match status" value="1"/>
</dbReference>